<evidence type="ECO:0000313" key="7">
    <source>
        <dbReference type="Proteomes" id="UP001328107"/>
    </source>
</evidence>
<evidence type="ECO:0000256" key="3">
    <source>
        <dbReference type="ARBA" id="ARBA00022989"/>
    </source>
</evidence>
<dbReference type="GO" id="GO:0005765">
    <property type="term" value="C:lysosomal membrane"/>
    <property type="evidence" value="ECO:0007669"/>
    <property type="project" value="TreeGrafter"/>
</dbReference>
<dbReference type="EMBL" id="BTRK01000004">
    <property type="protein sequence ID" value="GMR47199.1"/>
    <property type="molecule type" value="Genomic_DNA"/>
</dbReference>
<evidence type="ECO:0000256" key="2">
    <source>
        <dbReference type="ARBA" id="ARBA00022692"/>
    </source>
</evidence>
<feature type="transmembrane region" description="Helical" evidence="5">
    <location>
        <begin position="77"/>
        <end position="97"/>
    </location>
</feature>
<evidence type="ECO:0000313" key="6">
    <source>
        <dbReference type="EMBL" id="GMR47199.1"/>
    </source>
</evidence>
<evidence type="ECO:0000256" key="4">
    <source>
        <dbReference type="ARBA" id="ARBA00023136"/>
    </source>
</evidence>
<evidence type="ECO:0000256" key="5">
    <source>
        <dbReference type="SAM" id="Phobius"/>
    </source>
</evidence>
<dbReference type="Proteomes" id="UP001328107">
    <property type="component" value="Unassembled WGS sequence"/>
</dbReference>
<comment type="subcellular location">
    <subcellularLocation>
        <location evidence="1">Membrane</location>
        <topology evidence="1">Multi-pass membrane protein</topology>
    </subcellularLocation>
</comment>
<feature type="transmembrane region" description="Helical" evidence="5">
    <location>
        <begin position="103"/>
        <end position="126"/>
    </location>
</feature>
<dbReference type="AlphaFoldDB" id="A0AAN5CMT4"/>
<protein>
    <submittedName>
        <fullName evidence="6">Uncharacterized protein</fullName>
    </submittedName>
</protein>
<keyword evidence="7" id="KW-1185">Reference proteome</keyword>
<feature type="non-terminal residue" evidence="6">
    <location>
        <position position="1"/>
    </location>
</feature>
<dbReference type="InterPro" id="IPR051068">
    <property type="entry name" value="MFS_Domain-Containing_Protein"/>
</dbReference>
<organism evidence="6 7">
    <name type="scientific">Pristionchus mayeri</name>
    <dbReference type="NCBI Taxonomy" id="1317129"/>
    <lineage>
        <taxon>Eukaryota</taxon>
        <taxon>Metazoa</taxon>
        <taxon>Ecdysozoa</taxon>
        <taxon>Nematoda</taxon>
        <taxon>Chromadorea</taxon>
        <taxon>Rhabditida</taxon>
        <taxon>Rhabditina</taxon>
        <taxon>Diplogasteromorpha</taxon>
        <taxon>Diplogasteroidea</taxon>
        <taxon>Neodiplogasteridae</taxon>
        <taxon>Pristionchus</taxon>
    </lineage>
</organism>
<comment type="caution">
    <text evidence="6">The sequence shown here is derived from an EMBL/GenBank/DDBJ whole genome shotgun (WGS) entry which is preliminary data.</text>
</comment>
<name>A0AAN5CMT4_9BILA</name>
<dbReference type="PANTHER" id="PTHR23510">
    <property type="entry name" value="INNER MEMBRANE TRANSPORT PROTEIN YAJR"/>
    <property type="match status" value="1"/>
</dbReference>
<dbReference type="PANTHER" id="PTHR23510:SF25">
    <property type="entry name" value="MFS DOMAIN-CONTAINING PROTEIN"/>
    <property type="match status" value="1"/>
</dbReference>
<sequence length="134" mass="14702">NSTSTRVRNCAILFSMILTHLLAPIWFTLITNVLAIAFTVFLLEDAREEIDEIKTEESSNSLSFSSIREKLNHLRTLNLPFILIAIVLFEKIVSGLFNSTSAAIGGPILTSLYALTGQEIVMLMAISQVGNGSE</sequence>
<evidence type="ECO:0000256" key="1">
    <source>
        <dbReference type="ARBA" id="ARBA00004141"/>
    </source>
</evidence>
<keyword evidence="3 5" id="KW-1133">Transmembrane helix</keyword>
<proteinExistence type="predicted"/>
<keyword evidence="2 5" id="KW-0812">Transmembrane</keyword>
<keyword evidence="4 5" id="KW-0472">Membrane</keyword>
<accession>A0AAN5CMT4</accession>
<reference evidence="7" key="1">
    <citation type="submission" date="2022-10" db="EMBL/GenBank/DDBJ databases">
        <title>Genome assembly of Pristionchus species.</title>
        <authorList>
            <person name="Yoshida K."/>
            <person name="Sommer R.J."/>
        </authorList>
    </citation>
    <scope>NUCLEOTIDE SEQUENCE [LARGE SCALE GENOMIC DNA]</scope>
    <source>
        <strain evidence="7">RS5460</strain>
    </source>
</reference>
<gene>
    <name evidence="6" type="ORF">PMAYCL1PPCAC_17394</name>
</gene>
<feature type="transmembrane region" description="Helical" evidence="5">
    <location>
        <begin position="12"/>
        <end position="43"/>
    </location>
</feature>